<keyword evidence="1" id="KW-0472">Membrane</keyword>
<protein>
    <submittedName>
        <fullName evidence="3">CPBP family intramembrane metalloprotease</fullName>
    </submittedName>
</protein>
<feature type="transmembrane region" description="Helical" evidence="1">
    <location>
        <begin position="195"/>
        <end position="215"/>
    </location>
</feature>
<keyword evidence="1" id="KW-0812">Transmembrane</keyword>
<dbReference type="PANTHER" id="PTHR36435:SF1">
    <property type="entry name" value="CAAX AMINO TERMINAL PROTEASE FAMILY PROTEIN"/>
    <property type="match status" value="1"/>
</dbReference>
<evidence type="ECO:0000256" key="1">
    <source>
        <dbReference type="SAM" id="Phobius"/>
    </source>
</evidence>
<dbReference type="GO" id="GO:0080120">
    <property type="term" value="P:CAAX-box protein maturation"/>
    <property type="evidence" value="ECO:0007669"/>
    <property type="project" value="UniProtKB-ARBA"/>
</dbReference>
<keyword evidence="1" id="KW-1133">Transmembrane helix</keyword>
<dbReference type="OrthoDB" id="371054at2"/>
<organism evidence="3 4">
    <name type="scientific">Anaerobacillus alkaliphilus</name>
    <dbReference type="NCBI Taxonomy" id="1548597"/>
    <lineage>
        <taxon>Bacteria</taxon>
        <taxon>Bacillati</taxon>
        <taxon>Bacillota</taxon>
        <taxon>Bacilli</taxon>
        <taxon>Bacillales</taxon>
        <taxon>Bacillaceae</taxon>
        <taxon>Anaerobacillus</taxon>
    </lineage>
</organism>
<sequence length="286" mass="31550">MTSLMTKLTIRYDLSYPIMKIQNKNKGVIIMKNFLYRHGLILFLVVLFGRGLLGMAAVKGIQFVNPALTVQDDLGWVVMIIYATCAIAVVRWLKIDKEIGLTMPTSAKTWYTWLPVLVIPLTLVFLLGFNTTWGHIPFLLIAAAGVAINEEILFRGILLRAILPFGTAIAIIVPSLLFGIAHLGNIFVGGDVTYALFQFGWATFGGMALTAMVLANKSLIPAIVFHFILDAVEYAGTGAYGVHSSDYPIEWLTAFLLLNLAFLIYSLYLLKVSKTNSSKQPKSLTL</sequence>
<feature type="domain" description="CAAX prenyl protease 2/Lysostaphin resistance protein A-like" evidence="2">
    <location>
        <begin position="134"/>
        <end position="231"/>
    </location>
</feature>
<dbReference type="GO" id="GO:0004175">
    <property type="term" value="F:endopeptidase activity"/>
    <property type="evidence" value="ECO:0007669"/>
    <property type="project" value="UniProtKB-ARBA"/>
</dbReference>
<feature type="transmembrane region" description="Helical" evidence="1">
    <location>
        <begin position="161"/>
        <end position="183"/>
    </location>
</feature>
<dbReference type="Pfam" id="PF02517">
    <property type="entry name" value="Rce1-like"/>
    <property type="match status" value="1"/>
</dbReference>
<dbReference type="PANTHER" id="PTHR36435">
    <property type="entry name" value="SLR1288 PROTEIN"/>
    <property type="match status" value="1"/>
</dbReference>
<accession>A0A4Q0VRL4</accession>
<feature type="transmembrane region" description="Helical" evidence="1">
    <location>
        <begin position="249"/>
        <end position="270"/>
    </location>
</feature>
<keyword evidence="3" id="KW-0482">Metalloprotease</keyword>
<dbReference type="GO" id="GO:0008237">
    <property type="term" value="F:metallopeptidase activity"/>
    <property type="evidence" value="ECO:0007669"/>
    <property type="project" value="UniProtKB-KW"/>
</dbReference>
<feature type="transmembrane region" description="Helical" evidence="1">
    <location>
        <begin position="73"/>
        <end position="90"/>
    </location>
</feature>
<feature type="transmembrane region" description="Helical" evidence="1">
    <location>
        <begin position="110"/>
        <end position="129"/>
    </location>
</feature>
<proteinExistence type="predicted"/>
<dbReference type="AlphaFoldDB" id="A0A4Q0VRL4"/>
<dbReference type="GO" id="GO:0006508">
    <property type="term" value="P:proteolysis"/>
    <property type="evidence" value="ECO:0007669"/>
    <property type="project" value="UniProtKB-KW"/>
</dbReference>
<feature type="transmembrane region" description="Helical" evidence="1">
    <location>
        <begin position="135"/>
        <end position="154"/>
    </location>
</feature>
<feature type="transmembrane region" description="Helical" evidence="1">
    <location>
        <begin position="222"/>
        <end position="243"/>
    </location>
</feature>
<reference evidence="3 4" key="1">
    <citation type="journal article" date="2019" name="Int. J. Syst. Evol. Microbiol.">
        <title>Anaerobacillus alkaliphilus sp. nov., a novel alkaliphilic and moderately halophilic bacterium.</title>
        <authorList>
            <person name="Borsodi A.K."/>
            <person name="Aszalos J.M."/>
            <person name="Bihari P."/>
            <person name="Nagy I."/>
            <person name="Schumann P."/>
            <person name="Sproer C."/>
            <person name="Kovacs A.L."/>
            <person name="Boka K."/>
            <person name="Dobosy P."/>
            <person name="Ovari M."/>
            <person name="Szili-Kovacs T."/>
            <person name="Toth E."/>
        </authorList>
    </citation>
    <scope>NUCLEOTIDE SEQUENCE [LARGE SCALE GENOMIC DNA]</scope>
    <source>
        <strain evidence="3 4">B16-10</strain>
    </source>
</reference>
<feature type="transmembrane region" description="Helical" evidence="1">
    <location>
        <begin position="34"/>
        <end position="53"/>
    </location>
</feature>
<evidence type="ECO:0000313" key="3">
    <source>
        <dbReference type="EMBL" id="RXJ00224.1"/>
    </source>
</evidence>
<comment type="caution">
    <text evidence="3">The sequence shown here is derived from an EMBL/GenBank/DDBJ whole genome shotgun (WGS) entry which is preliminary data.</text>
</comment>
<dbReference type="Proteomes" id="UP000290649">
    <property type="component" value="Unassembled WGS sequence"/>
</dbReference>
<keyword evidence="4" id="KW-1185">Reference proteome</keyword>
<name>A0A4Q0VRL4_9BACI</name>
<dbReference type="EMBL" id="QOUX01000039">
    <property type="protein sequence ID" value="RXJ00224.1"/>
    <property type="molecule type" value="Genomic_DNA"/>
</dbReference>
<evidence type="ECO:0000313" key="4">
    <source>
        <dbReference type="Proteomes" id="UP000290649"/>
    </source>
</evidence>
<dbReference type="InterPro" id="IPR003675">
    <property type="entry name" value="Rce1/LyrA-like_dom"/>
</dbReference>
<keyword evidence="3" id="KW-0378">Hydrolase</keyword>
<dbReference type="InterPro" id="IPR052710">
    <property type="entry name" value="CAAX_protease"/>
</dbReference>
<gene>
    <name evidence="3" type="ORF">DS745_11870</name>
</gene>
<evidence type="ECO:0000259" key="2">
    <source>
        <dbReference type="Pfam" id="PF02517"/>
    </source>
</evidence>
<keyword evidence="3" id="KW-0645">Protease</keyword>